<dbReference type="Gene3D" id="3.90.1150.200">
    <property type="match status" value="1"/>
</dbReference>
<protein>
    <recommendedName>
        <fullName evidence="1">YdhG-like domain-containing protein</fullName>
    </recommendedName>
</protein>
<dbReference type="AlphaFoldDB" id="A0A1M5E8N0"/>
<organism evidence="2 3">
    <name type="scientific">Flavobacterium fontis</name>
    <dbReference type="NCBI Taxonomy" id="1124188"/>
    <lineage>
        <taxon>Bacteria</taxon>
        <taxon>Pseudomonadati</taxon>
        <taxon>Bacteroidota</taxon>
        <taxon>Flavobacteriia</taxon>
        <taxon>Flavobacteriales</taxon>
        <taxon>Flavobacteriaceae</taxon>
        <taxon>Flavobacterium</taxon>
    </lineage>
</organism>
<accession>A0A1M5E8N0</accession>
<sequence>MTSTAATPEVYLQQLPTDRLEVMQRLRQCIIENLPEGFQETMQYGMLSYVVPFDIYPSGYHCAKDQPLPFLAVASQKNAISLYHMGIYAEESLLQWFVSEYPNHCKTKLDMGKSCIRFKKMDDIPWTLIAELCQKMTPAQWVSLYENNLKK</sequence>
<evidence type="ECO:0000313" key="3">
    <source>
        <dbReference type="Proteomes" id="UP000184147"/>
    </source>
</evidence>
<evidence type="ECO:0000259" key="1">
    <source>
        <dbReference type="Pfam" id="PF08818"/>
    </source>
</evidence>
<name>A0A1M5E8N0_9FLAO</name>
<reference evidence="2 3" key="1">
    <citation type="submission" date="2016-11" db="EMBL/GenBank/DDBJ databases">
        <authorList>
            <person name="Jaros S."/>
            <person name="Januszkiewicz K."/>
            <person name="Wedrychowicz H."/>
        </authorList>
    </citation>
    <scope>NUCLEOTIDE SEQUENCE [LARGE SCALE GENOMIC DNA]</scope>
    <source>
        <strain evidence="2 3">DSM 25660</strain>
    </source>
</reference>
<dbReference type="RefSeq" id="WP_073365134.1">
    <property type="nucleotide sequence ID" value="NZ_FQVQ01000018.1"/>
</dbReference>
<feature type="domain" description="YdhG-like" evidence="1">
    <location>
        <begin position="21"/>
        <end position="135"/>
    </location>
</feature>
<dbReference type="STRING" id="1124188.SAMN05444377_1189"/>
<dbReference type="Pfam" id="PF08818">
    <property type="entry name" value="DUF1801"/>
    <property type="match status" value="1"/>
</dbReference>
<dbReference type="Proteomes" id="UP000184147">
    <property type="component" value="Unassembled WGS sequence"/>
</dbReference>
<keyword evidence="3" id="KW-1185">Reference proteome</keyword>
<evidence type="ECO:0000313" key="2">
    <source>
        <dbReference type="EMBL" id="SHF75442.1"/>
    </source>
</evidence>
<dbReference type="InterPro" id="IPR014922">
    <property type="entry name" value="YdhG-like"/>
</dbReference>
<gene>
    <name evidence="2" type="ORF">SAMN05444377_1189</name>
</gene>
<dbReference type="OrthoDB" id="9813231at2"/>
<dbReference type="SUPFAM" id="SSF159888">
    <property type="entry name" value="YdhG-like"/>
    <property type="match status" value="1"/>
</dbReference>
<dbReference type="EMBL" id="FQVQ01000018">
    <property type="protein sequence ID" value="SHF75442.1"/>
    <property type="molecule type" value="Genomic_DNA"/>
</dbReference>
<proteinExistence type="predicted"/>